<feature type="domain" description="Isochorismatase-like" evidence="2">
    <location>
        <begin position="23"/>
        <end position="209"/>
    </location>
</feature>
<dbReference type="AlphaFoldDB" id="A0AAE3KEY7"/>
<evidence type="ECO:0000313" key="3">
    <source>
        <dbReference type="EMBL" id="MCP1673582.1"/>
    </source>
</evidence>
<dbReference type="EMBL" id="JALJXV010000002">
    <property type="protein sequence ID" value="MCP1673582.1"/>
    <property type="molecule type" value="Genomic_DNA"/>
</dbReference>
<name>A0AAE3KEY7_9GAMM</name>
<dbReference type="GO" id="GO:0016787">
    <property type="term" value="F:hydrolase activity"/>
    <property type="evidence" value="ECO:0007669"/>
    <property type="project" value="UniProtKB-KW"/>
</dbReference>
<evidence type="ECO:0000259" key="2">
    <source>
        <dbReference type="Pfam" id="PF00857"/>
    </source>
</evidence>
<dbReference type="RefSeq" id="WP_253474236.1">
    <property type="nucleotide sequence ID" value="NZ_JALJXV010000002.1"/>
</dbReference>
<accession>A0AAE3KEY7</accession>
<dbReference type="Proteomes" id="UP001205843">
    <property type="component" value="Unassembled WGS sequence"/>
</dbReference>
<dbReference type="Gene3D" id="3.40.50.850">
    <property type="entry name" value="Isochorismatase-like"/>
    <property type="match status" value="1"/>
</dbReference>
<organism evidence="3 4">
    <name type="scientific">Natronocella acetinitrilica</name>
    <dbReference type="NCBI Taxonomy" id="414046"/>
    <lineage>
        <taxon>Bacteria</taxon>
        <taxon>Pseudomonadati</taxon>
        <taxon>Pseudomonadota</taxon>
        <taxon>Gammaproteobacteria</taxon>
        <taxon>Chromatiales</taxon>
        <taxon>Ectothiorhodospiraceae</taxon>
        <taxon>Natronocella</taxon>
    </lineage>
</organism>
<keyword evidence="1" id="KW-0378">Hydrolase</keyword>
<dbReference type="PANTHER" id="PTHR43540">
    <property type="entry name" value="PEROXYUREIDOACRYLATE/UREIDOACRYLATE AMIDOHYDROLASE-RELATED"/>
    <property type="match status" value="1"/>
</dbReference>
<sequence length="229" mass="25099">MAKVSAFPFVFPHEGELVRESVAFIVIDMQRDFCDPEGYVARKGYDLTSIRAAIPTVKSLLSLFRSKGIHIVHTREGYAEDLSDIPSYKLWRSRQNGDGVGAVGPLGRLLIRGEPGWEILPELAPLKDERVIDKPGTGTFFCSDLETHLRSRGISNLIIAGVTTEVCVHSTVREAIDRGFNCLVVEDACGAVSVDKHQKAIDMITTETGIFGCTVRASVLIKAIKSLPE</sequence>
<keyword evidence="4" id="KW-1185">Reference proteome</keyword>
<reference evidence="3" key="1">
    <citation type="submission" date="2022-03" db="EMBL/GenBank/DDBJ databases">
        <title>Genomic Encyclopedia of Type Strains, Phase III (KMG-III): the genomes of soil and plant-associated and newly described type strains.</title>
        <authorList>
            <person name="Whitman W."/>
        </authorList>
    </citation>
    <scope>NUCLEOTIDE SEQUENCE</scope>
    <source>
        <strain evidence="3">ANL 6-2</strain>
    </source>
</reference>
<dbReference type="PANTHER" id="PTHR43540:SF9">
    <property type="entry name" value="FAMILY HYDROLASE, PUTATIVE (AFU_ORTHOLOGUE AFUA_2G08700)-RELATED"/>
    <property type="match status" value="1"/>
</dbReference>
<evidence type="ECO:0000313" key="4">
    <source>
        <dbReference type="Proteomes" id="UP001205843"/>
    </source>
</evidence>
<comment type="caution">
    <text evidence="3">The sequence shown here is derived from an EMBL/GenBank/DDBJ whole genome shotgun (WGS) entry which is preliminary data.</text>
</comment>
<dbReference type="InterPro" id="IPR036380">
    <property type="entry name" value="Isochorismatase-like_sf"/>
</dbReference>
<dbReference type="Pfam" id="PF00857">
    <property type="entry name" value="Isochorismatase"/>
    <property type="match status" value="1"/>
</dbReference>
<dbReference type="InterPro" id="IPR000868">
    <property type="entry name" value="Isochorismatase-like_dom"/>
</dbReference>
<protein>
    <submittedName>
        <fullName evidence="3">Nicotinamidase-related amidase</fullName>
    </submittedName>
</protein>
<dbReference type="CDD" id="cd00431">
    <property type="entry name" value="cysteine_hydrolases"/>
    <property type="match status" value="1"/>
</dbReference>
<dbReference type="SUPFAM" id="SSF52499">
    <property type="entry name" value="Isochorismatase-like hydrolases"/>
    <property type="match status" value="1"/>
</dbReference>
<dbReference type="InterPro" id="IPR050272">
    <property type="entry name" value="Isochorismatase-like_hydrls"/>
</dbReference>
<proteinExistence type="predicted"/>
<gene>
    <name evidence="3" type="ORF">J2T57_000681</name>
</gene>
<evidence type="ECO:0000256" key="1">
    <source>
        <dbReference type="ARBA" id="ARBA00022801"/>
    </source>
</evidence>